<evidence type="ECO:0000256" key="8">
    <source>
        <dbReference type="SAM" id="Phobius"/>
    </source>
</evidence>
<name>A0A922CT99_MANSE</name>
<comment type="similarity">
    <text evidence="2">Belongs to the CD36 family.</text>
</comment>
<dbReference type="GO" id="GO:0005044">
    <property type="term" value="F:scavenger receptor activity"/>
    <property type="evidence" value="ECO:0007669"/>
    <property type="project" value="TreeGrafter"/>
</dbReference>
<dbReference type="GO" id="GO:0005886">
    <property type="term" value="C:plasma membrane"/>
    <property type="evidence" value="ECO:0007669"/>
    <property type="project" value="UniProtKB-SubCell"/>
</dbReference>
<keyword evidence="4 8" id="KW-0812">Transmembrane</keyword>
<accession>A0A922CT99</accession>
<evidence type="ECO:0000313" key="10">
    <source>
        <dbReference type="Proteomes" id="UP000791440"/>
    </source>
</evidence>
<reference evidence="9" key="2">
    <citation type="submission" date="2020-12" db="EMBL/GenBank/DDBJ databases">
        <authorList>
            <person name="Kanost M."/>
        </authorList>
    </citation>
    <scope>NUCLEOTIDE SEQUENCE</scope>
</reference>
<dbReference type="EMBL" id="JH668532">
    <property type="protein sequence ID" value="KAG6457052.1"/>
    <property type="molecule type" value="Genomic_DNA"/>
</dbReference>
<feature type="transmembrane region" description="Helical" evidence="8">
    <location>
        <begin position="47"/>
        <end position="69"/>
    </location>
</feature>
<keyword evidence="6 8" id="KW-0472">Membrane</keyword>
<gene>
    <name evidence="9" type="ORF">O3G_MSEX010083</name>
</gene>
<evidence type="ECO:0000256" key="5">
    <source>
        <dbReference type="ARBA" id="ARBA00022989"/>
    </source>
</evidence>
<dbReference type="EMBL" id="JH668532">
    <property type="protein sequence ID" value="KAG6457053.1"/>
    <property type="molecule type" value="Genomic_DNA"/>
</dbReference>
<organism evidence="9 10">
    <name type="scientific">Manduca sexta</name>
    <name type="common">Tobacco hawkmoth</name>
    <name type="synonym">Tobacco hornworm</name>
    <dbReference type="NCBI Taxonomy" id="7130"/>
    <lineage>
        <taxon>Eukaryota</taxon>
        <taxon>Metazoa</taxon>
        <taxon>Ecdysozoa</taxon>
        <taxon>Arthropoda</taxon>
        <taxon>Hexapoda</taxon>
        <taxon>Insecta</taxon>
        <taxon>Pterygota</taxon>
        <taxon>Neoptera</taxon>
        <taxon>Endopterygota</taxon>
        <taxon>Lepidoptera</taxon>
        <taxon>Glossata</taxon>
        <taxon>Ditrysia</taxon>
        <taxon>Bombycoidea</taxon>
        <taxon>Sphingidae</taxon>
        <taxon>Sphinginae</taxon>
        <taxon>Sphingini</taxon>
        <taxon>Manduca</taxon>
    </lineage>
</organism>
<sequence>MGHKPYIAVGQSARNRLFGWAPRISGDKQVPLSMLISQQGKISHGRVAVIMFSICTVVLGIILSFVPWLDYIIFRELRLWNGSISYSYWQKPGVNRLTKVYIFNVTNPQGFIENGEKPKLVEVGPFVYRENMEKVNIKFHDNDTVTYQHNKILRFVPELSVDKNLKLVVPNIPLLTVTSFSHHMAGFLFNMFVTGLDLTYRERAKPFVDVTAEQLVFGASEGSFFPPRSVTKEDIVNIYDKDLCRIMPLQYRKDVYKDGIQAGLYTPPESTFECADKNPDNKCYCQGESCPPRGLQNISPCQYNAPVYLSYPHFYDADPSLLAPFEGLNPDKQKHESYFLIQPKIGVPLEGFVRVQLNMKVDKAPNVYINSIDKFPNIIFPVMWLEEGIPEITTSIWRWIYLATTVGPVAAPLITYTLIVGGLLALAIIFVKAYKSVVIGQNSLEIVEIGRETLRRGSTLIHSTKMKQYQALKKQGRHQELTFVSSPELSRSLDEFRNMMRPDFVRSSFGDAEKESLIRSDNTFILSEHKRFEDS</sequence>
<dbReference type="PANTHER" id="PTHR11923:SF88">
    <property type="entry name" value="DEBRIS BUSTER, ISOFORM D"/>
    <property type="match status" value="1"/>
</dbReference>
<evidence type="ECO:0000256" key="2">
    <source>
        <dbReference type="ARBA" id="ARBA00010532"/>
    </source>
</evidence>
<dbReference type="InterPro" id="IPR002159">
    <property type="entry name" value="CD36_fam"/>
</dbReference>
<evidence type="ECO:0000256" key="7">
    <source>
        <dbReference type="ARBA" id="ARBA00023180"/>
    </source>
</evidence>
<dbReference type="PANTHER" id="PTHR11923">
    <property type="entry name" value="SCAVENGER RECEPTOR CLASS B TYPE-1 SR-B1"/>
    <property type="match status" value="1"/>
</dbReference>
<reference evidence="9" key="1">
    <citation type="journal article" date="2016" name="Insect Biochem. Mol. Biol.">
        <title>Multifaceted biological insights from a draft genome sequence of the tobacco hornworm moth, Manduca sexta.</title>
        <authorList>
            <person name="Kanost M.R."/>
            <person name="Arrese E.L."/>
            <person name="Cao X."/>
            <person name="Chen Y.R."/>
            <person name="Chellapilla S."/>
            <person name="Goldsmith M.R."/>
            <person name="Grosse-Wilde E."/>
            <person name="Heckel D.G."/>
            <person name="Herndon N."/>
            <person name="Jiang H."/>
            <person name="Papanicolaou A."/>
            <person name="Qu J."/>
            <person name="Soulages J.L."/>
            <person name="Vogel H."/>
            <person name="Walters J."/>
            <person name="Waterhouse R.M."/>
            <person name="Ahn S.J."/>
            <person name="Almeida F.C."/>
            <person name="An C."/>
            <person name="Aqrawi P."/>
            <person name="Bretschneider A."/>
            <person name="Bryant W.B."/>
            <person name="Bucks S."/>
            <person name="Chao H."/>
            <person name="Chevignon G."/>
            <person name="Christen J.M."/>
            <person name="Clarke D.F."/>
            <person name="Dittmer N.T."/>
            <person name="Ferguson L.C.F."/>
            <person name="Garavelou S."/>
            <person name="Gordon K.H.J."/>
            <person name="Gunaratna R.T."/>
            <person name="Han Y."/>
            <person name="Hauser F."/>
            <person name="He Y."/>
            <person name="Heidel-Fischer H."/>
            <person name="Hirsh A."/>
            <person name="Hu Y."/>
            <person name="Jiang H."/>
            <person name="Kalra D."/>
            <person name="Klinner C."/>
            <person name="Konig C."/>
            <person name="Kovar C."/>
            <person name="Kroll A.R."/>
            <person name="Kuwar S.S."/>
            <person name="Lee S.L."/>
            <person name="Lehman R."/>
            <person name="Li K."/>
            <person name="Li Z."/>
            <person name="Liang H."/>
            <person name="Lovelace S."/>
            <person name="Lu Z."/>
            <person name="Mansfield J.H."/>
            <person name="McCulloch K.J."/>
            <person name="Mathew T."/>
            <person name="Morton B."/>
            <person name="Muzny D.M."/>
            <person name="Neunemann D."/>
            <person name="Ongeri F."/>
            <person name="Pauchet Y."/>
            <person name="Pu L.L."/>
            <person name="Pyrousis I."/>
            <person name="Rao X.J."/>
            <person name="Redding A."/>
            <person name="Roesel C."/>
            <person name="Sanchez-Gracia A."/>
            <person name="Schaack S."/>
            <person name="Shukla A."/>
            <person name="Tetreau G."/>
            <person name="Wang Y."/>
            <person name="Xiong G.H."/>
            <person name="Traut W."/>
            <person name="Walsh T.K."/>
            <person name="Worley K.C."/>
            <person name="Wu D."/>
            <person name="Wu W."/>
            <person name="Wu Y.Q."/>
            <person name="Zhang X."/>
            <person name="Zou Z."/>
            <person name="Zucker H."/>
            <person name="Briscoe A.D."/>
            <person name="Burmester T."/>
            <person name="Clem R.J."/>
            <person name="Feyereisen R."/>
            <person name="Grimmelikhuijzen C.J.P."/>
            <person name="Hamodrakas S.J."/>
            <person name="Hansson B.S."/>
            <person name="Huguet E."/>
            <person name="Jermiin L.S."/>
            <person name="Lan Q."/>
            <person name="Lehman H.K."/>
            <person name="Lorenzen M."/>
            <person name="Merzendorfer H."/>
            <person name="Michalopoulos I."/>
            <person name="Morton D.B."/>
            <person name="Muthukrishnan S."/>
            <person name="Oakeshott J.G."/>
            <person name="Palmer W."/>
            <person name="Park Y."/>
            <person name="Passarelli A.L."/>
            <person name="Rozas J."/>
            <person name="Schwartz L.M."/>
            <person name="Smith W."/>
            <person name="Southgate A."/>
            <person name="Vilcinskas A."/>
            <person name="Vogt R."/>
            <person name="Wang P."/>
            <person name="Werren J."/>
            <person name="Yu X.Q."/>
            <person name="Zhou J.J."/>
            <person name="Brown S.J."/>
            <person name="Scherer S.E."/>
            <person name="Richards S."/>
            <person name="Blissard G.W."/>
        </authorList>
    </citation>
    <scope>NUCLEOTIDE SEQUENCE</scope>
</reference>
<evidence type="ECO:0000256" key="4">
    <source>
        <dbReference type="ARBA" id="ARBA00022692"/>
    </source>
</evidence>
<evidence type="ECO:0000256" key="3">
    <source>
        <dbReference type="ARBA" id="ARBA00022475"/>
    </source>
</evidence>
<protein>
    <recommendedName>
        <fullName evidence="11">Scavenger receptor class B member 1</fullName>
    </recommendedName>
</protein>
<keyword evidence="7" id="KW-0325">Glycoprotein</keyword>
<keyword evidence="10" id="KW-1185">Reference proteome</keyword>
<proteinExistence type="inferred from homology"/>
<evidence type="ECO:0000256" key="1">
    <source>
        <dbReference type="ARBA" id="ARBA00004236"/>
    </source>
</evidence>
<evidence type="ECO:0000313" key="9">
    <source>
        <dbReference type="EMBL" id="KAG6457053.1"/>
    </source>
</evidence>
<keyword evidence="3" id="KW-1003">Cell membrane</keyword>
<keyword evidence="5 8" id="KW-1133">Transmembrane helix</keyword>
<dbReference type="EMBL" id="JH668532">
    <property type="protein sequence ID" value="KAG6457051.1"/>
    <property type="molecule type" value="Genomic_DNA"/>
</dbReference>
<feature type="transmembrane region" description="Helical" evidence="8">
    <location>
        <begin position="413"/>
        <end position="434"/>
    </location>
</feature>
<dbReference type="Pfam" id="PF01130">
    <property type="entry name" value="CD36"/>
    <property type="match status" value="1"/>
</dbReference>
<evidence type="ECO:0008006" key="11">
    <source>
        <dbReference type="Google" id="ProtNLM"/>
    </source>
</evidence>
<comment type="caution">
    <text evidence="9">The sequence shown here is derived from an EMBL/GenBank/DDBJ whole genome shotgun (WGS) entry which is preliminary data.</text>
</comment>
<dbReference type="EMBL" id="JH668532">
    <property type="protein sequence ID" value="KAG6457050.1"/>
    <property type="molecule type" value="Genomic_DNA"/>
</dbReference>
<dbReference type="GO" id="GO:0005737">
    <property type="term" value="C:cytoplasm"/>
    <property type="evidence" value="ECO:0007669"/>
    <property type="project" value="TreeGrafter"/>
</dbReference>
<dbReference type="AlphaFoldDB" id="A0A922CT99"/>
<dbReference type="Proteomes" id="UP000791440">
    <property type="component" value="Unassembled WGS sequence"/>
</dbReference>
<comment type="subcellular location">
    <subcellularLocation>
        <location evidence="1">Cell membrane</location>
    </subcellularLocation>
</comment>
<evidence type="ECO:0000256" key="6">
    <source>
        <dbReference type="ARBA" id="ARBA00023136"/>
    </source>
</evidence>